<evidence type="ECO:0000313" key="1">
    <source>
        <dbReference type="Proteomes" id="UP000095280"/>
    </source>
</evidence>
<protein>
    <submittedName>
        <fullName evidence="2">Autophagy-related protein 13</fullName>
    </submittedName>
</protein>
<dbReference type="Proteomes" id="UP000095280">
    <property type="component" value="Unplaced"/>
</dbReference>
<sequence>QCSGASNKVSLSESQVSQLGLSSHHPACDEVATEPSVLHVRLRSTCSNQYLRPAALRGCSRRILAATNAEPDACDSAESCSRAAGNELFQLHYWTQHPSYPWRIPRSRFGRVQVVSLRQRRRTSGNDSRRFILDAQLRFPTDEIKRKGSRSETATIAEVLAPSEGGLRACSKAEINLDLPAFTLAAASAPATPSALA</sequence>
<keyword evidence="1" id="KW-1185">Reference proteome</keyword>
<proteinExistence type="predicted"/>
<reference evidence="2" key="1">
    <citation type="submission" date="2016-11" db="UniProtKB">
        <authorList>
            <consortium name="WormBaseParasite"/>
        </authorList>
    </citation>
    <scope>IDENTIFICATION</scope>
</reference>
<dbReference type="AlphaFoldDB" id="A0A1I8JGT0"/>
<name>A0A1I8JGT0_9PLAT</name>
<accession>A0A1I8JGT0</accession>
<organism evidence="1 2">
    <name type="scientific">Macrostomum lignano</name>
    <dbReference type="NCBI Taxonomy" id="282301"/>
    <lineage>
        <taxon>Eukaryota</taxon>
        <taxon>Metazoa</taxon>
        <taxon>Spiralia</taxon>
        <taxon>Lophotrochozoa</taxon>
        <taxon>Platyhelminthes</taxon>
        <taxon>Rhabditophora</taxon>
        <taxon>Macrostomorpha</taxon>
        <taxon>Macrostomida</taxon>
        <taxon>Macrostomidae</taxon>
        <taxon>Macrostomum</taxon>
    </lineage>
</organism>
<dbReference type="WBParaSite" id="maker-uti_cns_0047358-snap-gene-0.12-mRNA-1">
    <property type="protein sequence ID" value="maker-uti_cns_0047358-snap-gene-0.12-mRNA-1"/>
    <property type="gene ID" value="maker-uti_cns_0047358-snap-gene-0.12"/>
</dbReference>
<evidence type="ECO:0000313" key="2">
    <source>
        <dbReference type="WBParaSite" id="maker-uti_cns_0047358-snap-gene-0.12-mRNA-1"/>
    </source>
</evidence>